<dbReference type="InterPro" id="IPR036047">
    <property type="entry name" value="F-box-like_dom_sf"/>
</dbReference>
<dbReference type="SUPFAM" id="SSF81383">
    <property type="entry name" value="F-box domain"/>
    <property type="match status" value="1"/>
</dbReference>
<keyword evidence="2" id="KW-1185">Reference proteome</keyword>
<dbReference type="AlphaFoldDB" id="A0A6A6ASH2"/>
<evidence type="ECO:0000313" key="1">
    <source>
        <dbReference type="EMBL" id="KAF2133481.1"/>
    </source>
</evidence>
<dbReference type="Proteomes" id="UP000799771">
    <property type="component" value="Unassembled WGS sequence"/>
</dbReference>
<dbReference type="RefSeq" id="XP_033527868.1">
    <property type="nucleotide sequence ID" value="XM_033671222.1"/>
</dbReference>
<reference evidence="1" key="1">
    <citation type="journal article" date="2020" name="Stud. Mycol.">
        <title>101 Dothideomycetes genomes: a test case for predicting lifestyles and emergence of pathogens.</title>
        <authorList>
            <person name="Haridas S."/>
            <person name="Albert R."/>
            <person name="Binder M."/>
            <person name="Bloem J."/>
            <person name="Labutti K."/>
            <person name="Salamov A."/>
            <person name="Andreopoulos B."/>
            <person name="Baker S."/>
            <person name="Barry K."/>
            <person name="Bills G."/>
            <person name="Bluhm B."/>
            <person name="Cannon C."/>
            <person name="Castanera R."/>
            <person name="Culley D."/>
            <person name="Daum C."/>
            <person name="Ezra D."/>
            <person name="Gonzalez J."/>
            <person name="Henrissat B."/>
            <person name="Kuo A."/>
            <person name="Liang C."/>
            <person name="Lipzen A."/>
            <person name="Lutzoni F."/>
            <person name="Magnuson J."/>
            <person name="Mondo S."/>
            <person name="Nolan M."/>
            <person name="Ohm R."/>
            <person name="Pangilinan J."/>
            <person name="Park H.-J."/>
            <person name="Ramirez L."/>
            <person name="Alfaro M."/>
            <person name="Sun H."/>
            <person name="Tritt A."/>
            <person name="Yoshinaga Y."/>
            <person name="Zwiers L.-H."/>
            <person name="Turgeon B."/>
            <person name="Goodwin S."/>
            <person name="Spatafora J."/>
            <person name="Crous P."/>
            <person name="Grigoriev I."/>
        </authorList>
    </citation>
    <scope>NUCLEOTIDE SEQUENCE</scope>
    <source>
        <strain evidence="1">CBS 119687</strain>
    </source>
</reference>
<sequence>MPRRVSALTPAAYIAPGVTCSTNNFPTMALSSLPPELKLEVAGYLDPAASFNFAITCKTAWQLCQPILKEHVRLYAKWRVIGTSQPQTVTWKAVVEILRHHRGGWYTTEIDLPLYIWQPNTDGADERYIDLSEEDQDTLQAAVRRLRNPRLEKEQIEDENQDRVAILERELARGQFDALLTVLIHHLPNLKTLRLTGSEFEHRCLELLIWKLAAGQAGFKETPHLPLLPRLEIAAVSSNDTEGCCDARWMYEFLRLPSLRTFVANGMGGSYDLGDFVSLRSRGMAPMSNVTEVFLERCQFDSGTLGGIIAGIKALRKFFYYGGGSIVAEGYFYEPKNVIQALATHAGHSLERLVLEHESLLDDLDEMDLERVSLRPFKKLAILKCEWRMIWPEEDMELEDSLDQGFHTSDDEPAFDIRSILPESLQELYLEGTADDVEWDRLTEPFSRPSDATPHLTKLRIASEGRDVVGSAPRPQAMFDHPLQRLLDGHGYR</sequence>
<dbReference type="GeneID" id="54411654"/>
<proteinExistence type="predicted"/>
<organism evidence="1 2">
    <name type="scientific">Dothidotthia symphoricarpi CBS 119687</name>
    <dbReference type="NCBI Taxonomy" id="1392245"/>
    <lineage>
        <taxon>Eukaryota</taxon>
        <taxon>Fungi</taxon>
        <taxon>Dikarya</taxon>
        <taxon>Ascomycota</taxon>
        <taxon>Pezizomycotina</taxon>
        <taxon>Dothideomycetes</taxon>
        <taxon>Pleosporomycetidae</taxon>
        <taxon>Pleosporales</taxon>
        <taxon>Dothidotthiaceae</taxon>
        <taxon>Dothidotthia</taxon>
    </lineage>
</organism>
<dbReference type="SUPFAM" id="SSF52047">
    <property type="entry name" value="RNI-like"/>
    <property type="match status" value="1"/>
</dbReference>
<evidence type="ECO:0000313" key="2">
    <source>
        <dbReference type="Proteomes" id="UP000799771"/>
    </source>
</evidence>
<dbReference type="EMBL" id="ML977499">
    <property type="protein sequence ID" value="KAF2133481.1"/>
    <property type="molecule type" value="Genomic_DNA"/>
</dbReference>
<protein>
    <recommendedName>
        <fullName evidence="3">F-box domain-containing protein</fullName>
    </recommendedName>
</protein>
<evidence type="ECO:0008006" key="3">
    <source>
        <dbReference type="Google" id="ProtNLM"/>
    </source>
</evidence>
<accession>A0A6A6ASH2</accession>
<name>A0A6A6ASH2_9PLEO</name>
<dbReference type="OrthoDB" id="5304354at2759"/>
<gene>
    <name evidence="1" type="ORF">P153DRAFT_393298</name>
</gene>